<feature type="chain" id="PRO_5013031966" description="Cytochrome c domain-containing protein" evidence="1">
    <location>
        <begin position="26"/>
        <end position="106"/>
    </location>
</feature>
<keyword evidence="3" id="KW-1185">Reference proteome</keyword>
<gene>
    <name evidence="2" type="ORF">CBP34_15760</name>
</gene>
<dbReference type="InterPro" id="IPR036909">
    <property type="entry name" value="Cyt_c-like_dom_sf"/>
</dbReference>
<keyword evidence="1" id="KW-0732">Signal</keyword>
<dbReference type="Proteomes" id="UP000194432">
    <property type="component" value="Chromosome 1"/>
</dbReference>
<proteinExistence type="predicted"/>
<evidence type="ECO:0000256" key="1">
    <source>
        <dbReference type="SAM" id="SignalP"/>
    </source>
</evidence>
<evidence type="ECO:0000313" key="3">
    <source>
        <dbReference type="Proteomes" id="UP000194432"/>
    </source>
</evidence>
<dbReference type="GO" id="GO:0009055">
    <property type="term" value="F:electron transfer activity"/>
    <property type="evidence" value="ECO:0007669"/>
    <property type="project" value="InterPro"/>
</dbReference>
<organism evidence="2 3">
    <name type="scientific">Acidovorax carolinensis</name>
    <dbReference type="NCBI Taxonomy" id="553814"/>
    <lineage>
        <taxon>Bacteria</taxon>
        <taxon>Pseudomonadati</taxon>
        <taxon>Pseudomonadota</taxon>
        <taxon>Betaproteobacteria</taxon>
        <taxon>Burkholderiales</taxon>
        <taxon>Comamonadaceae</taxon>
        <taxon>Acidovorax</taxon>
    </lineage>
</organism>
<sequence length="106" mass="11364">MAHTPRIALSIALALTLSASPLAQASSALAVEMGCTNCHSNAFHPNAPSFQQLADESAKRRGETGAEDHLMSELRKPRLLGRIGAHEHLSEESARALARWMLDGAH</sequence>
<evidence type="ECO:0008006" key="4">
    <source>
        <dbReference type="Google" id="ProtNLM"/>
    </source>
</evidence>
<dbReference type="Gene3D" id="1.10.760.10">
    <property type="entry name" value="Cytochrome c-like domain"/>
    <property type="match status" value="1"/>
</dbReference>
<dbReference type="KEGG" id="acin:CBP34_15760"/>
<dbReference type="RefSeq" id="WP_094098581.1">
    <property type="nucleotide sequence ID" value="NZ_CP021361.1"/>
</dbReference>
<dbReference type="EMBL" id="CP021361">
    <property type="protein sequence ID" value="ART52828.1"/>
    <property type="molecule type" value="Genomic_DNA"/>
</dbReference>
<feature type="signal peptide" evidence="1">
    <location>
        <begin position="1"/>
        <end position="25"/>
    </location>
</feature>
<dbReference type="SUPFAM" id="SSF46626">
    <property type="entry name" value="Cytochrome c"/>
    <property type="match status" value="1"/>
</dbReference>
<accession>A0A240U631</accession>
<evidence type="ECO:0000313" key="2">
    <source>
        <dbReference type="EMBL" id="ART52828.1"/>
    </source>
</evidence>
<dbReference type="AlphaFoldDB" id="A0A240U631"/>
<reference evidence="2 3" key="1">
    <citation type="submission" date="2017-05" db="EMBL/GenBank/DDBJ databases">
        <title>Polyphasic characterization of four soil-derived phenanthrene-degrading Acidovorax strains and proposal of Acidovorax phenanthrenivorans sp. nov.</title>
        <authorList>
            <person name="Singleton D.R."/>
            <person name="Lee J."/>
            <person name="Dickey A.N."/>
            <person name="Stroud A."/>
            <person name="Scholl E.H."/>
            <person name="Wright F.A."/>
            <person name="Aitken M.D."/>
        </authorList>
    </citation>
    <scope>NUCLEOTIDE SEQUENCE [LARGE SCALE GENOMIC DNA]</scope>
    <source>
        <strain evidence="2">NA3</strain>
    </source>
</reference>
<protein>
    <recommendedName>
        <fullName evidence="4">Cytochrome c domain-containing protein</fullName>
    </recommendedName>
</protein>
<dbReference type="GO" id="GO:0020037">
    <property type="term" value="F:heme binding"/>
    <property type="evidence" value="ECO:0007669"/>
    <property type="project" value="InterPro"/>
</dbReference>
<name>A0A240U631_9BURK</name>